<evidence type="ECO:0000313" key="3">
    <source>
        <dbReference type="EMBL" id="KIO24231.1"/>
    </source>
</evidence>
<organism evidence="3 4">
    <name type="scientific">Tulasnella calospora MUT 4182</name>
    <dbReference type="NCBI Taxonomy" id="1051891"/>
    <lineage>
        <taxon>Eukaryota</taxon>
        <taxon>Fungi</taxon>
        <taxon>Dikarya</taxon>
        <taxon>Basidiomycota</taxon>
        <taxon>Agaricomycotina</taxon>
        <taxon>Agaricomycetes</taxon>
        <taxon>Cantharellales</taxon>
        <taxon>Tulasnellaceae</taxon>
        <taxon>Tulasnella</taxon>
    </lineage>
</organism>
<evidence type="ECO:0000256" key="1">
    <source>
        <dbReference type="SAM" id="Phobius"/>
    </source>
</evidence>
<proteinExistence type="predicted"/>
<accession>A0A0C3QED9</accession>
<keyword evidence="4" id="KW-1185">Reference proteome</keyword>
<gene>
    <name evidence="3" type="ORF">M407DRAFT_102870</name>
</gene>
<reference evidence="4" key="2">
    <citation type="submission" date="2015-01" db="EMBL/GenBank/DDBJ databases">
        <title>Evolutionary Origins and Diversification of the Mycorrhizal Mutualists.</title>
        <authorList>
            <consortium name="DOE Joint Genome Institute"/>
            <consortium name="Mycorrhizal Genomics Consortium"/>
            <person name="Kohler A."/>
            <person name="Kuo A."/>
            <person name="Nagy L.G."/>
            <person name="Floudas D."/>
            <person name="Copeland A."/>
            <person name="Barry K.W."/>
            <person name="Cichocki N."/>
            <person name="Veneault-Fourrey C."/>
            <person name="LaButti K."/>
            <person name="Lindquist E.A."/>
            <person name="Lipzen A."/>
            <person name="Lundell T."/>
            <person name="Morin E."/>
            <person name="Murat C."/>
            <person name="Riley R."/>
            <person name="Ohm R."/>
            <person name="Sun H."/>
            <person name="Tunlid A."/>
            <person name="Henrissat B."/>
            <person name="Grigoriev I.V."/>
            <person name="Hibbett D.S."/>
            <person name="Martin F."/>
        </authorList>
    </citation>
    <scope>NUCLEOTIDE SEQUENCE [LARGE SCALE GENOMIC DNA]</scope>
    <source>
        <strain evidence="4">MUT 4182</strain>
    </source>
</reference>
<dbReference type="HOGENOM" id="CLU_1760136_0_0_1"/>
<evidence type="ECO:0000259" key="2">
    <source>
        <dbReference type="Pfam" id="PF00656"/>
    </source>
</evidence>
<reference evidence="3 4" key="1">
    <citation type="submission" date="2014-04" db="EMBL/GenBank/DDBJ databases">
        <authorList>
            <consortium name="DOE Joint Genome Institute"/>
            <person name="Kuo A."/>
            <person name="Girlanda M."/>
            <person name="Perotto S."/>
            <person name="Kohler A."/>
            <person name="Nagy L.G."/>
            <person name="Floudas D."/>
            <person name="Copeland A."/>
            <person name="Barry K.W."/>
            <person name="Cichocki N."/>
            <person name="Veneault-Fourrey C."/>
            <person name="LaButti K."/>
            <person name="Lindquist E.A."/>
            <person name="Lipzen A."/>
            <person name="Lundell T."/>
            <person name="Morin E."/>
            <person name="Murat C."/>
            <person name="Sun H."/>
            <person name="Tunlid A."/>
            <person name="Henrissat B."/>
            <person name="Grigoriev I.V."/>
            <person name="Hibbett D.S."/>
            <person name="Martin F."/>
            <person name="Nordberg H.P."/>
            <person name="Cantor M.N."/>
            <person name="Hua S.X."/>
        </authorList>
    </citation>
    <scope>NUCLEOTIDE SEQUENCE [LARGE SCALE GENOMIC DNA]</scope>
    <source>
        <strain evidence="3 4">MUT 4182</strain>
    </source>
</reference>
<dbReference type="Gene3D" id="3.40.50.1460">
    <property type="match status" value="1"/>
</dbReference>
<dbReference type="GO" id="GO:0006508">
    <property type="term" value="P:proteolysis"/>
    <property type="evidence" value="ECO:0007669"/>
    <property type="project" value="InterPro"/>
</dbReference>
<sequence>MMGDLERGDKCVLYYGGHIERSQHINEASAYMLLQDSGRIYDHELRVMLSLSKFPTATIIAIFDACYSAGFLGLPYTHEKDNARMKSPETPSATQMKSQVIEIASTTKFQLSFSEKYRENGEDSGTTHGILTWNLLQYLKGRWSWAFGVGL</sequence>
<feature type="domain" description="Peptidase C14 caspase" evidence="2">
    <location>
        <begin position="9"/>
        <end position="140"/>
    </location>
</feature>
<evidence type="ECO:0000313" key="4">
    <source>
        <dbReference type="Proteomes" id="UP000054248"/>
    </source>
</evidence>
<dbReference type="Proteomes" id="UP000054248">
    <property type="component" value="Unassembled WGS sequence"/>
</dbReference>
<keyword evidence="1" id="KW-1133">Transmembrane helix</keyword>
<dbReference type="GO" id="GO:0004197">
    <property type="term" value="F:cysteine-type endopeptidase activity"/>
    <property type="evidence" value="ECO:0007669"/>
    <property type="project" value="InterPro"/>
</dbReference>
<keyword evidence="1" id="KW-0472">Membrane</keyword>
<dbReference type="OrthoDB" id="10462516at2759"/>
<dbReference type="AlphaFoldDB" id="A0A0C3QED9"/>
<feature type="transmembrane region" description="Helical" evidence="1">
    <location>
        <begin position="54"/>
        <end position="76"/>
    </location>
</feature>
<dbReference type="InterPro" id="IPR011600">
    <property type="entry name" value="Pept_C14_caspase"/>
</dbReference>
<dbReference type="EMBL" id="KN823065">
    <property type="protein sequence ID" value="KIO24231.1"/>
    <property type="molecule type" value="Genomic_DNA"/>
</dbReference>
<keyword evidence="1" id="KW-0812">Transmembrane</keyword>
<dbReference type="Pfam" id="PF00656">
    <property type="entry name" value="Peptidase_C14"/>
    <property type="match status" value="1"/>
</dbReference>
<protein>
    <recommendedName>
        <fullName evidence="2">Peptidase C14 caspase domain-containing protein</fullName>
    </recommendedName>
</protein>
<name>A0A0C3QED9_9AGAM</name>